<dbReference type="InterPro" id="IPR000380">
    <property type="entry name" value="Topo_IA"/>
</dbReference>
<evidence type="ECO:0000256" key="4">
    <source>
        <dbReference type="ARBA" id="ARBA00022723"/>
    </source>
</evidence>
<feature type="domain" description="Topo IA-type catalytic" evidence="13">
    <location>
        <begin position="157"/>
        <end position="597"/>
    </location>
</feature>
<accession>A0A6H0A052</accession>
<dbReference type="PROSITE" id="PS52039">
    <property type="entry name" value="TOPO_IA_2"/>
    <property type="match status" value="1"/>
</dbReference>
<evidence type="ECO:0000256" key="11">
    <source>
        <dbReference type="ARBA" id="ARBA00032235"/>
    </source>
</evidence>
<dbReference type="InterPro" id="IPR013824">
    <property type="entry name" value="Topo_IA_cen_sub1"/>
</dbReference>
<dbReference type="InterPro" id="IPR003602">
    <property type="entry name" value="Topo_IA_DNA-bd_dom"/>
</dbReference>
<dbReference type="Gene3D" id="2.70.20.10">
    <property type="entry name" value="Topoisomerase I, domain 3"/>
    <property type="match status" value="1"/>
</dbReference>
<dbReference type="SUPFAM" id="SSF56712">
    <property type="entry name" value="Prokaryotic type I DNA topoisomerase"/>
    <property type="match status" value="1"/>
</dbReference>
<dbReference type="Pfam" id="PF13342">
    <property type="entry name" value="Toprim_Crpt"/>
    <property type="match status" value="1"/>
</dbReference>
<name>A0A6H0A052_STASA</name>
<dbReference type="InterPro" id="IPR003601">
    <property type="entry name" value="Topo_IA_2"/>
</dbReference>
<dbReference type="GO" id="GO:0043597">
    <property type="term" value="C:cytoplasmic replication fork"/>
    <property type="evidence" value="ECO:0007669"/>
    <property type="project" value="TreeGrafter"/>
</dbReference>
<dbReference type="Gene3D" id="3.40.50.140">
    <property type="match status" value="1"/>
</dbReference>
<dbReference type="CDD" id="cd03362">
    <property type="entry name" value="TOPRIM_TopoIA_TopoIII"/>
    <property type="match status" value="1"/>
</dbReference>
<evidence type="ECO:0000256" key="7">
    <source>
        <dbReference type="ARBA" id="ARBA00023125"/>
    </source>
</evidence>
<dbReference type="InterPro" id="IPR013826">
    <property type="entry name" value="Topo_IA_cen_sub3"/>
</dbReference>
<dbReference type="PANTHER" id="PTHR11390:SF21">
    <property type="entry name" value="DNA TOPOISOMERASE 3-ALPHA"/>
    <property type="match status" value="1"/>
</dbReference>
<dbReference type="GO" id="GO:0006281">
    <property type="term" value="P:DNA repair"/>
    <property type="evidence" value="ECO:0007669"/>
    <property type="project" value="TreeGrafter"/>
</dbReference>
<comment type="similarity">
    <text evidence="2">Belongs to the type IA topoisomerase family.</text>
</comment>
<protein>
    <recommendedName>
        <fullName evidence="3">DNA topoisomerase</fullName>
        <ecNumber evidence="3">5.6.2.1</ecNumber>
    </recommendedName>
    <alternativeName>
        <fullName evidence="12">Omega-protein</fullName>
    </alternativeName>
    <alternativeName>
        <fullName evidence="11">Relaxing enzyme</fullName>
    </alternativeName>
    <alternativeName>
        <fullName evidence="9">Swivelase</fullName>
    </alternativeName>
    <alternativeName>
        <fullName evidence="10">Untwisting enzyme</fullName>
    </alternativeName>
</protein>
<dbReference type="EMBL" id="MN909556">
    <property type="protein sequence ID" value="QIS31358.1"/>
    <property type="molecule type" value="Genomic_DNA"/>
</dbReference>
<keyword evidence="14" id="KW-0614">Plasmid</keyword>
<dbReference type="SMART" id="SM00436">
    <property type="entry name" value="TOP1Bc"/>
    <property type="match status" value="1"/>
</dbReference>
<keyword evidence="7" id="KW-0238">DNA-binding</keyword>
<dbReference type="GO" id="GO:0006265">
    <property type="term" value="P:DNA topological change"/>
    <property type="evidence" value="ECO:0007669"/>
    <property type="project" value="InterPro"/>
</dbReference>
<dbReference type="GO" id="GO:0003917">
    <property type="term" value="F:DNA topoisomerase type I (single strand cut, ATP-independent) activity"/>
    <property type="evidence" value="ECO:0007669"/>
    <property type="project" value="UniProtKB-EC"/>
</dbReference>
<dbReference type="EC" id="5.6.2.1" evidence="3"/>
<dbReference type="RefSeq" id="WP_031896211.1">
    <property type="nucleotide sequence ID" value="NZ_CP054441.1"/>
</dbReference>
<evidence type="ECO:0000256" key="10">
    <source>
        <dbReference type="ARBA" id="ARBA00031985"/>
    </source>
</evidence>
<dbReference type="InterPro" id="IPR034144">
    <property type="entry name" value="TOPRIM_TopoIII"/>
</dbReference>
<evidence type="ECO:0000313" key="14">
    <source>
        <dbReference type="EMBL" id="QIS31358.1"/>
    </source>
</evidence>
<organism evidence="14">
    <name type="scientific">Staphylococcus saprophyticus</name>
    <dbReference type="NCBI Taxonomy" id="29385"/>
    <lineage>
        <taxon>Bacteria</taxon>
        <taxon>Bacillati</taxon>
        <taxon>Bacillota</taxon>
        <taxon>Bacilli</taxon>
        <taxon>Bacillales</taxon>
        <taxon>Staphylococcaceae</taxon>
        <taxon>Staphylococcus</taxon>
    </lineage>
</organism>
<dbReference type="InterPro" id="IPR013825">
    <property type="entry name" value="Topo_IA_cen_sub2"/>
</dbReference>
<evidence type="ECO:0000256" key="6">
    <source>
        <dbReference type="ARBA" id="ARBA00023029"/>
    </source>
</evidence>
<evidence type="ECO:0000256" key="3">
    <source>
        <dbReference type="ARBA" id="ARBA00012891"/>
    </source>
</evidence>
<dbReference type="InterPro" id="IPR025589">
    <property type="entry name" value="Toprim_C_rpt"/>
</dbReference>
<keyword evidence="4" id="KW-0479">Metal-binding</keyword>
<dbReference type="CDD" id="cd00186">
    <property type="entry name" value="TOP1Ac"/>
    <property type="match status" value="1"/>
</dbReference>
<dbReference type="PANTHER" id="PTHR11390">
    <property type="entry name" value="PROKARYOTIC DNA TOPOISOMERASE"/>
    <property type="match status" value="1"/>
</dbReference>
<evidence type="ECO:0000256" key="12">
    <source>
        <dbReference type="ARBA" id="ARBA00032877"/>
    </source>
</evidence>
<dbReference type="PROSITE" id="PS00396">
    <property type="entry name" value="TOPO_IA_1"/>
    <property type="match status" value="1"/>
</dbReference>
<dbReference type="Gene3D" id="1.10.290.10">
    <property type="entry name" value="Topoisomerase I, domain 4"/>
    <property type="match status" value="1"/>
</dbReference>
<evidence type="ECO:0000256" key="1">
    <source>
        <dbReference type="ARBA" id="ARBA00000213"/>
    </source>
</evidence>
<evidence type="ECO:0000259" key="13">
    <source>
        <dbReference type="PROSITE" id="PS52039"/>
    </source>
</evidence>
<dbReference type="AlphaFoldDB" id="A0A6H0A052"/>
<dbReference type="InterPro" id="IPR013497">
    <property type="entry name" value="Topo_IA_cen"/>
</dbReference>
<dbReference type="GO" id="GO:0003677">
    <property type="term" value="F:DNA binding"/>
    <property type="evidence" value="ECO:0007669"/>
    <property type="project" value="UniProtKB-KW"/>
</dbReference>
<dbReference type="Gene3D" id="1.10.460.10">
    <property type="entry name" value="Topoisomerase I, domain 2"/>
    <property type="match status" value="1"/>
</dbReference>
<keyword evidence="5" id="KW-0460">Magnesium</keyword>
<proteinExistence type="inferred from homology"/>
<comment type="catalytic activity">
    <reaction evidence="1">
        <text>ATP-independent breakage of single-stranded DNA, followed by passage and rejoining.</text>
        <dbReference type="EC" id="5.6.2.1"/>
    </reaction>
</comment>
<dbReference type="Pfam" id="PF01131">
    <property type="entry name" value="Topoisom_bac"/>
    <property type="match status" value="1"/>
</dbReference>
<sequence>MKTVIFAEKPSQARDYANALGIKAKHKEYIEIKDSDIISNAIVTWGYGHLVELKLPKDYKNPVNNWQIENLPYKPEPFEFKVGKDKNAQYNAVKKFFKEADVLINATDIDREGSNIFYSTLNLTGVKDKPIKRLWINSTVDSEIIKGFRNLKDNKQDYQSYQEAYARQISDYLIGMNLSPLYSNIFRSQGLNENFSIGRVQTPTLCMIYERQKAINNFKPEKYYEVVGEFEAQNGKYKGKAKIKTFEKADLIELEKQHKLSQVTHGNVCKVETKEKKQQSPKLHSLSTLQTKINKKYKYGTEKTKKIVQTLYERKILSYPRTDSNLITEEEFNYLKQNLEALKEVYKKNLNTSYTEPRKRYVDGSKVQEHYAIIPTSKIPSKQDIENLNQEEMNVLNEVVNTTLSMFAEDYVFDETVIETDVNGLTFYTKGTVEKNKGWKSLFLKDDTEKESKTENKLPKIELNESVDAKVKAQEGVTTPPKPYTEGELITLMKTCGKTLDDDEAADILKDIQGLGTEATRDGIIKGLKSKQYIKITSNKVAITEKGILLCEAVKGSLLSSPTMTAEWEKRLKYIGQGQANISGFIDVTMKFIKKELDQYNEKAKNVDVQKQVEKTIDESTIGQCPNCKQGQLTDKGKVIKCSNCEQVFFKNFFKKKIPDKQIKTLITKGKTSQKLKFKNKAGKPYEAYLVLEDDKEKGLKRFGLSFN</sequence>
<dbReference type="Pfam" id="PF01751">
    <property type="entry name" value="Toprim"/>
    <property type="match status" value="1"/>
</dbReference>
<dbReference type="GO" id="GO:0046872">
    <property type="term" value="F:metal ion binding"/>
    <property type="evidence" value="ECO:0007669"/>
    <property type="project" value="UniProtKB-KW"/>
</dbReference>
<reference evidence="14" key="1">
    <citation type="submission" date="2020-01" db="EMBL/GenBank/DDBJ databases">
        <title>Characterization of a novel vga gene recovered from a Staphylococcus saprophyticus causing a community-acquired urinary tract infection: Report from SENTRY Antimicrobial Surveillance Program 2017.</title>
        <authorList>
            <person name="Deshpande L.M."/>
            <person name="Cantrell L."/>
            <person name="Romero J.R."/>
            <person name="Carvalhaes C."/>
            <person name="Sader H.S."/>
            <person name="Mendes R.E."/>
        </authorList>
    </citation>
    <scope>NUCLEOTIDE SEQUENCE</scope>
    <source>
        <strain evidence="14">1005578</strain>
        <plasmid evidence="14">p1005578_vga</plasmid>
    </source>
</reference>
<keyword evidence="6" id="KW-0799">Topoisomerase</keyword>
<gene>
    <name evidence="14" type="primary">topB</name>
</gene>
<dbReference type="PRINTS" id="PR00417">
    <property type="entry name" value="PRTPISMRASEI"/>
</dbReference>
<dbReference type="SMART" id="SM00493">
    <property type="entry name" value="TOPRIM"/>
    <property type="match status" value="1"/>
</dbReference>
<dbReference type="GO" id="GO:0006310">
    <property type="term" value="P:DNA recombination"/>
    <property type="evidence" value="ECO:0007669"/>
    <property type="project" value="TreeGrafter"/>
</dbReference>
<dbReference type="InterPro" id="IPR023406">
    <property type="entry name" value="Topo_IA_AS"/>
</dbReference>
<geneLocation type="plasmid" evidence="14">
    <name>p1005578_vga</name>
</geneLocation>
<keyword evidence="8 14" id="KW-0413">Isomerase</keyword>
<dbReference type="InterPro" id="IPR005738">
    <property type="entry name" value="TopoIII"/>
</dbReference>
<dbReference type="SMART" id="SM00437">
    <property type="entry name" value="TOP1Ac"/>
    <property type="match status" value="1"/>
</dbReference>
<dbReference type="NCBIfam" id="TIGR01056">
    <property type="entry name" value="topB"/>
    <property type="match status" value="1"/>
</dbReference>
<evidence type="ECO:0000256" key="8">
    <source>
        <dbReference type="ARBA" id="ARBA00023235"/>
    </source>
</evidence>
<dbReference type="InterPro" id="IPR006171">
    <property type="entry name" value="TOPRIM_dom"/>
</dbReference>
<dbReference type="InterPro" id="IPR023405">
    <property type="entry name" value="Topo_IA_core_domain"/>
</dbReference>
<evidence type="ECO:0000256" key="2">
    <source>
        <dbReference type="ARBA" id="ARBA00009446"/>
    </source>
</evidence>
<evidence type="ECO:0000256" key="5">
    <source>
        <dbReference type="ARBA" id="ARBA00022842"/>
    </source>
</evidence>
<evidence type="ECO:0000256" key="9">
    <source>
        <dbReference type="ARBA" id="ARBA00030003"/>
    </source>
</evidence>